<dbReference type="EC" id="6.1.1.20" evidence="15"/>
<dbReference type="SUPFAM" id="SSF56037">
    <property type="entry name" value="PheT/TilS domain"/>
    <property type="match status" value="1"/>
</dbReference>
<evidence type="ECO:0000256" key="5">
    <source>
        <dbReference type="ARBA" id="ARBA00022555"/>
    </source>
</evidence>
<evidence type="ECO:0000256" key="6">
    <source>
        <dbReference type="ARBA" id="ARBA00022598"/>
    </source>
</evidence>
<dbReference type="Gene3D" id="3.30.70.380">
    <property type="entry name" value="Ferrodoxin-fold anticodon-binding domain"/>
    <property type="match status" value="1"/>
</dbReference>
<dbReference type="InterPro" id="IPR005146">
    <property type="entry name" value="B3/B4_tRNA-bd"/>
</dbReference>
<feature type="binding site" evidence="15">
    <location>
        <position position="463"/>
    </location>
    <ligand>
        <name>Mg(2+)</name>
        <dbReference type="ChEBI" id="CHEBI:18420"/>
        <note>shared with alpha subunit</note>
    </ligand>
</feature>
<organism evidence="20 21">
    <name type="scientific">Terrilactibacillus laevilacticus</name>
    <dbReference type="NCBI Taxonomy" id="1380157"/>
    <lineage>
        <taxon>Bacteria</taxon>
        <taxon>Bacillati</taxon>
        <taxon>Bacillota</taxon>
        <taxon>Bacilli</taxon>
        <taxon>Bacillales</taxon>
        <taxon>Bacillaceae</taxon>
        <taxon>Terrilactibacillus</taxon>
    </lineage>
</organism>
<keyword evidence="8 15" id="KW-0547">Nucleotide-binding</keyword>
<name>A0ABW5PT27_9BACI</name>
<evidence type="ECO:0000259" key="17">
    <source>
        <dbReference type="PROSITE" id="PS50886"/>
    </source>
</evidence>
<evidence type="ECO:0000256" key="9">
    <source>
        <dbReference type="ARBA" id="ARBA00022840"/>
    </source>
</evidence>
<dbReference type="InterPro" id="IPR005147">
    <property type="entry name" value="tRNA_synthase_B5-dom"/>
</dbReference>
<feature type="domain" description="B5" evidence="19">
    <location>
        <begin position="410"/>
        <end position="485"/>
    </location>
</feature>
<dbReference type="Pfam" id="PF03483">
    <property type="entry name" value="B3_4"/>
    <property type="match status" value="1"/>
</dbReference>
<dbReference type="PANTHER" id="PTHR10947:SF0">
    <property type="entry name" value="PHENYLALANINE--TRNA LIGASE BETA SUBUNIT"/>
    <property type="match status" value="1"/>
</dbReference>
<evidence type="ECO:0000256" key="10">
    <source>
        <dbReference type="ARBA" id="ARBA00022842"/>
    </source>
</evidence>
<dbReference type="InterPro" id="IPR009061">
    <property type="entry name" value="DNA-bd_dom_put_sf"/>
</dbReference>
<dbReference type="GO" id="GO:0004826">
    <property type="term" value="F:phenylalanine-tRNA ligase activity"/>
    <property type="evidence" value="ECO:0007669"/>
    <property type="project" value="UniProtKB-EC"/>
</dbReference>
<feature type="binding site" evidence="15">
    <location>
        <position position="469"/>
    </location>
    <ligand>
        <name>Mg(2+)</name>
        <dbReference type="ChEBI" id="CHEBI:18420"/>
        <note>shared with alpha subunit</note>
    </ligand>
</feature>
<feature type="domain" description="FDX-ACB" evidence="18">
    <location>
        <begin position="715"/>
        <end position="808"/>
    </location>
</feature>
<dbReference type="Pfam" id="PF03147">
    <property type="entry name" value="FDX-ACB"/>
    <property type="match status" value="1"/>
</dbReference>
<dbReference type="PANTHER" id="PTHR10947">
    <property type="entry name" value="PHENYLALANYL-TRNA SYNTHETASE BETA CHAIN AND LEUCINE-RICH REPEAT-CONTAINING PROTEIN 47"/>
    <property type="match status" value="1"/>
</dbReference>
<accession>A0ABW5PT27</accession>
<dbReference type="InterPro" id="IPR045060">
    <property type="entry name" value="Phe-tRNA-ligase_IIc_bsu"/>
</dbReference>
<dbReference type="NCBIfam" id="NF045760">
    <property type="entry name" value="YtpR"/>
    <property type="match status" value="1"/>
</dbReference>
<dbReference type="SMART" id="SM00874">
    <property type="entry name" value="B5"/>
    <property type="match status" value="1"/>
</dbReference>
<dbReference type="InterPro" id="IPR045864">
    <property type="entry name" value="aa-tRNA-synth_II/BPL/LPL"/>
</dbReference>
<evidence type="ECO:0000256" key="14">
    <source>
        <dbReference type="ARBA" id="ARBA00049255"/>
    </source>
</evidence>
<keyword evidence="13 15" id="KW-0030">Aminoacyl-tRNA synthetase</keyword>
<dbReference type="SUPFAM" id="SSF54991">
    <property type="entry name" value="Anticodon-binding domain of PheRS"/>
    <property type="match status" value="1"/>
</dbReference>
<evidence type="ECO:0000313" key="20">
    <source>
        <dbReference type="EMBL" id="MFD2618085.1"/>
    </source>
</evidence>
<dbReference type="InterPro" id="IPR002547">
    <property type="entry name" value="tRNA-bd_dom"/>
</dbReference>
<evidence type="ECO:0000256" key="4">
    <source>
        <dbReference type="ARBA" id="ARBA00022490"/>
    </source>
</evidence>
<keyword evidence="9 15" id="KW-0067">ATP-binding</keyword>
<dbReference type="InterPro" id="IPR004532">
    <property type="entry name" value="Phe-tRNA-ligase_IIc_bsu_bact"/>
</dbReference>
<comment type="subunit">
    <text evidence="3 15">Tetramer of two alpha and two beta subunits.</text>
</comment>
<comment type="catalytic activity">
    <reaction evidence="14 15">
        <text>tRNA(Phe) + L-phenylalanine + ATP = L-phenylalanyl-tRNA(Phe) + AMP + diphosphate + H(+)</text>
        <dbReference type="Rhea" id="RHEA:19413"/>
        <dbReference type="Rhea" id="RHEA-COMP:9668"/>
        <dbReference type="Rhea" id="RHEA-COMP:9699"/>
        <dbReference type="ChEBI" id="CHEBI:15378"/>
        <dbReference type="ChEBI" id="CHEBI:30616"/>
        <dbReference type="ChEBI" id="CHEBI:33019"/>
        <dbReference type="ChEBI" id="CHEBI:58095"/>
        <dbReference type="ChEBI" id="CHEBI:78442"/>
        <dbReference type="ChEBI" id="CHEBI:78531"/>
        <dbReference type="ChEBI" id="CHEBI:456215"/>
        <dbReference type="EC" id="6.1.1.20"/>
    </reaction>
</comment>
<feature type="binding site" evidence="15">
    <location>
        <position position="473"/>
    </location>
    <ligand>
        <name>Mg(2+)</name>
        <dbReference type="ChEBI" id="CHEBI:18420"/>
        <note>shared with alpha subunit</note>
    </ligand>
</feature>
<dbReference type="SUPFAM" id="SSF46955">
    <property type="entry name" value="Putative DNA-binding domain"/>
    <property type="match status" value="1"/>
</dbReference>
<dbReference type="Pfam" id="PF17759">
    <property type="entry name" value="tRNA_synthFbeta"/>
    <property type="match status" value="1"/>
</dbReference>
<dbReference type="InterPro" id="IPR020825">
    <property type="entry name" value="Phe-tRNA_synthase-like_B3/B4"/>
</dbReference>
<dbReference type="InterPro" id="IPR012340">
    <property type="entry name" value="NA-bd_OB-fold"/>
</dbReference>
<dbReference type="Gene3D" id="3.30.930.10">
    <property type="entry name" value="Bira Bifunctional Protein, Domain 2"/>
    <property type="match status" value="1"/>
</dbReference>
<evidence type="ECO:0000256" key="13">
    <source>
        <dbReference type="ARBA" id="ARBA00023146"/>
    </source>
</evidence>
<feature type="domain" description="TRNA-binding" evidence="17">
    <location>
        <begin position="40"/>
        <end position="154"/>
    </location>
</feature>
<evidence type="ECO:0000256" key="15">
    <source>
        <dbReference type="HAMAP-Rule" id="MF_00283"/>
    </source>
</evidence>
<evidence type="ECO:0000313" key="21">
    <source>
        <dbReference type="Proteomes" id="UP001597458"/>
    </source>
</evidence>
<proteinExistence type="inferred from homology"/>
<dbReference type="SMART" id="SM00873">
    <property type="entry name" value="B3_4"/>
    <property type="match status" value="1"/>
</dbReference>
<dbReference type="PROSITE" id="PS51447">
    <property type="entry name" value="FDX_ACB"/>
    <property type="match status" value="1"/>
</dbReference>
<keyword evidence="11 16" id="KW-0694">RNA-binding</keyword>
<dbReference type="RefSeq" id="WP_141190125.1">
    <property type="nucleotide sequence ID" value="NZ_JBHUMR010000014.1"/>
</dbReference>
<comment type="subcellular location">
    <subcellularLocation>
        <location evidence="1 15">Cytoplasm</location>
    </subcellularLocation>
</comment>
<feature type="binding site" evidence="15">
    <location>
        <position position="472"/>
    </location>
    <ligand>
        <name>Mg(2+)</name>
        <dbReference type="ChEBI" id="CHEBI:18420"/>
        <note>shared with alpha subunit</note>
    </ligand>
</feature>
<dbReference type="PROSITE" id="PS51483">
    <property type="entry name" value="B5"/>
    <property type="match status" value="1"/>
</dbReference>
<evidence type="ECO:0000256" key="16">
    <source>
        <dbReference type="PROSITE-ProRule" id="PRU00209"/>
    </source>
</evidence>
<dbReference type="Gene3D" id="3.30.56.10">
    <property type="match status" value="2"/>
</dbReference>
<dbReference type="SUPFAM" id="SSF55681">
    <property type="entry name" value="Class II aaRS and biotin synthetases"/>
    <property type="match status" value="1"/>
</dbReference>
<evidence type="ECO:0000256" key="8">
    <source>
        <dbReference type="ARBA" id="ARBA00022741"/>
    </source>
</evidence>
<dbReference type="InterPro" id="IPR041616">
    <property type="entry name" value="PheRS_beta_core"/>
</dbReference>
<comment type="similarity">
    <text evidence="2 15">Belongs to the phenylalanyl-tRNA synthetase beta subunit family. Type 1 subfamily.</text>
</comment>
<keyword evidence="12 15" id="KW-0648">Protein biosynthesis</keyword>
<dbReference type="SMART" id="SM00896">
    <property type="entry name" value="FDX-ACB"/>
    <property type="match status" value="1"/>
</dbReference>
<dbReference type="Proteomes" id="UP001597458">
    <property type="component" value="Unassembled WGS sequence"/>
</dbReference>
<evidence type="ECO:0000256" key="7">
    <source>
        <dbReference type="ARBA" id="ARBA00022723"/>
    </source>
</evidence>
<dbReference type="CDD" id="cd02796">
    <property type="entry name" value="tRNA_bind_bactPheRS"/>
    <property type="match status" value="1"/>
</dbReference>
<keyword evidence="4 15" id="KW-0963">Cytoplasm</keyword>
<keyword evidence="6 15" id="KW-0436">Ligase</keyword>
<keyword evidence="10 15" id="KW-0460">Magnesium</keyword>
<evidence type="ECO:0000256" key="12">
    <source>
        <dbReference type="ARBA" id="ARBA00022917"/>
    </source>
</evidence>
<dbReference type="CDD" id="cd00769">
    <property type="entry name" value="PheRS_beta_core"/>
    <property type="match status" value="1"/>
</dbReference>
<dbReference type="EMBL" id="JBHUMR010000014">
    <property type="protein sequence ID" value="MFD2618085.1"/>
    <property type="molecule type" value="Genomic_DNA"/>
</dbReference>
<gene>
    <name evidence="15 20" type="primary">pheT</name>
    <name evidence="20" type="ORF">ACFSTF_12275</name>
</gene>
<dbReference type="Gene3D" id="2.40.50.140">
    <property type="entry name" value="Nucleic acid-binding proteins"/>
    <property type="match status" value="1"/>
</dbReference>
<protein>
    <recommendedName>
        <fullName evidence="15">Phenylalanine--tRNA ligase beta subunit</fullName>
        <ecNumber evidence="15">6.1.1.20</ecNumber>
    </recommendedName>
    <alternativeName>
        <fullName evidence="15">Phenylalanyl-tRNA synthetase beta subunit</fullName>
        <shortName evidence="15">PheRS</shortName>
    </alternativeName>
</protein>
<reference evidence="21" key="1">
    <citation type="journal article" date="2019" name="Int. J. Syst. Evol. Microbiol.">
        <title>The Global Catalogue of Microorganisms (GCM) 10K type strain sequencing project: providing services to taxonomists for standard genome sequencing and annotation.</title>
        <authorList>
            <consortium name="The Broad Institute Genomics Platform"/>
            <consortium name="The Broad Institute Genome Sequencing Center for Infectious Disease"/>
            <person name="Wu L."/>
            <person name="Ma J."/>
        </authorList>
    </citation>
    <scope>NUCLEOTIDE SEQUENCE [LARGE SCALE GENOMIC DNA]</scope>
    <source>
        <strain evidence="21">TISTR 2241</strain>
    </source>
</reference>
<evidence type="ECO:0000256" key="1">
    <source>
        <dbReference type="ARBA" id="ARBA00004496"/>
    </source>
</evidence>
<evidence type="ECO:0000256" key="11">
    <source>
        <dbReference type="ARBA" id="ARBA00022884"/>
    </source>
</evidence>
<evidence type="ECO:0000256" key="2">
    <source>
        <dbReference type="ARBA" id="ARBA00008653"/>
    </source>
</evidence>
<dbReference type="InterPro" id="IPR005121">
    <property type="entry name" value="Fdx_antiC-bd"/>
</dbReference>
<dbReference type="InterPro" id="IPR036690">
    <property type="entry name" value="Fdx_antiC-bd_sf"/>
</dbReference>
<dbReference type="Gene3D" id="3.50.40.10">
    <property type="entry name" value="Phenylalanyl-trna Synthetase, Chain B, domain 3"/>
    <property type="match status" value="1"/>
</dbReference>
<keyword evidence="21" id="KW-1185">Reference proteome</keyword>
<dbReference type="PROSITE" id="PS50886">
    <property type="entry name" value="TRBD"/>
    <property type="match status" value="1"/>
</dbReference>
<dbReference type="NCBIfam" id="TIGR00472">
    <property type="entry name" value="pheT_bact"/>
    <property type="match status" value="1"/>
</dbReference>
<comment type="cofactor">
    <cofactor evidence="15">
        <name>Mg(2+)</name>
        <dbReference type="ChEBI" id="CHEBI:18420"/>
    </cofactor>
    <text evidence="15">Binds 2 magnesium ions per tetramer.</text>
</comment>
<keyword evidence="5 16" id="KW-0820">tRNA-binding</keyword>
<sequence length="809" mass="90087">MLVSYNWLKEYVDLTGVTPEDLENKITNAGIEVEHLNFVGEGITKVVVGYVESRKPHPEADKLNLCQVNLGDEVVQIVCGAPNVDAGQYVPVAKVGARLPGGVKIKRAKLRGEVSSGMICSLSELGVDPKFVPKEFAEGIYVFKDEVVVGEDALPYLNLNDYILELDILPNSAHCLNMIGVAHEVAAILDREVKYPNVDLQEEAASVLSKLDVKITSGAEEVVPYYGARIMTDITIAPSPAWMQNRLIAAGIRPINNIVDISNYVMIEYGQPLHTFDFDTFNSDQVEVRLANDKERITTLDGTERTLLSSDIVITNGQKAVAIAGVMGGFDTEVTSNTKTILLESALFDARSIRRTASRLNLRTDASSRYEKGLDYNRVTAASNRAASLISEIAGGKVLSGFAESGERVIEPETINMPWQVINDKLGTTLTSEEIRDILIRLGFDVKIENEWMHVLVPTRRPDVSIPEDLVEEVGRIYGYDHLPATLPEGTTSKAELTPYQKLRRKLRRYFEGKGLYETVTYSLTTNEKATQLTIDESTLKDVVKLKMPMSEEHETLRMSIVPGLIDVAEYHINRQMPNVAIYEIGKVFKAQESKDQLPNEAEHISGLITGHVHDKSWNSAPMAVDFFYVKGVLEGLFDLMGVSNIISYRPAKRSDLHPGRTAAIHLKDECIGYIGQLHPNVQNDHDLNETYVFEINLAHLREQAQPEITYHSLPRFPSITRDIALVVDQAIFADDIKQSIQEAGGKLLSDVMIFDVYEGEHVEEGKKSIAFSITYLDPERTLTDEEVSRAHDRVLTSVKEKFDAVLRS</sequence>
<dbReference type="SUPFAM" id="SSF50249">
    <property type="entry name" value="Nucleic acid-binding proteins"/>
    <property type="match status" value="1"/>
</dbReference>
<dbReference type="InterPro" id="IPR033714">
    <property type="entry name" value="tRNA_bind_bactPheRS"/>
</dbReference>
<evidence type="ECO:0000259" key="18">
    <source>
        <dbReference type="PROSITE" id="PS51447"/>
    </source>
</evidence>
<comment type="caution">
    <text evidence="20">The sequence shown here is derived from an EMBL/GenBank/DDBJ whole genome shotgun (WGS) entry which is preliminary data.</text>
</comment>
<evidence type="ECO:0000256" key="3">
    <source>
        <dbReference type="ARBA" id="ARBA00011209"/>
    </source>
</evidence>
<dbReference type="Pfam" id="PF01588">
    <property type="entry name" value="tRNA_bind"/>
    <property type="match status" value="1"/>
</dbReference>
<dbReference type="Pfam" id="PF03484">
    <property type="entry name" value="B5"/>
    <property type="match status" value="1"/>
</dbReference>
<dbReference type="HAMAP" id="MF_00283">
    <property type="entry name" value="Phe_tRNA_synth_beta1"/>
    <property type="match status" value="1"/>
</dbReference>
<keyword evidence="7 15" id="KW-0479">Metal-binding</keyword>
<evidence type="ECO:0000259" key="19">
    <source>
        <dbReference type="PROSITE" id="PS51483"/>
    </source>
</evidence>